<organism evidence="1 2">
    <name type="scientific">Falsiroseomonas tokyonensis</name>
    <dbReference type="NCBI Taxonomy" id="430521"/>
    <lineage>
        <taxon>Bacteria</taxon>
        <taxon>Pseudomonadati</taxon>
        <taxon>Pseudomonadota</taxon>
        <taxon>Alphaproteobacteria</taxon>
        <taxon>Acetobacterales</taxon>
        <taxon>Roseomonadaceae</taxon>
        <taxon>Falsiroseomonas</taxon>
    </lineage>
</organism>
<keyword evidence="2" id="KW-1185">Reference proteome</keyword>
<sequence length="106" mass="11074">DALAIDGVAVLGASVSASQASQIKAGGQMPIVMADLDHAGQGLIDAALVHGWRVAFPHADGWWESDVKDVAEAARRYGQLYALRAIVGSSTASPALIAAKRMMFVR</sequence>
<name>A0ABV7C177_9PROT</name>
<dbReference type="EMBL" id="JBHRSB010000008">
    <property type="protein sequence ID" value="MFC3002761.1"/>
    <property type="molecule type" value="Genomic_DNA"/>
</dbReference>
<dbReference type="Proteomes" id="UP001595420">
    <property type="component" value="Unassembled WGS sequence"/>
</dbReference>
<accession>A0ABV7C177</accession>
<dbReference type="RefSeq" id="WP_216838891.1">
    <property type="nucleotide sequence ID" value="NZ_JAFNJS010000008.1"/>
</dbReference>
<gene>
    <name evidence="1" type="ORF">ACFOD3_22870</name>
</gene>
<protein>
    <recommendedName>
        <fullName evidence="3">DNA primase</fullName>
    </recommendedName>
</protein>
<evidence type="ECO:0000313" key="1">
    <source>
        <dbReference type="EMBL" id="MFC3002761.1"/>
    </source>
</evidence>
<comment type="caution">
    <text evidence="1">The sequence shown here is derived from an EMBL/GenBank/DDBJ whole genome shotgun (WGS) entry which is preliminary data.</text>
</comment>
<feature type="non-terminal residue" evidence="1">
    <location>
        <position position="1"/>
    </location>
</feature>
<reference evidence="2" key="1">
    <citation type="journal article" date="2019" name="Int. J. Syst. Evol. Microbiol.">
        <title>The Global Catalogue of Microorganisms (GCM) 10K type strain sequencing project: providing services to taxonomists for standard genome sequencing and annotation.</title>
        <authorList>
            <consortium name="The Broad Institute Genomics Platform"/>
            <consortium name="The Broad Institute Genome Sequencing Center for Infectious Disease"/>
            <person name="Wu L."/>
            <person name="Ma J."/>
        </authorList>
    </citation>
    <scope>NUCLEOTIDE SEQUENCE [LARGE SCALE GENOMIC DNA]</scope>
    <source>
        <strain evidence="2">CGMCC 1.16855</strain>
    </source>
</reference>
<evidence type="ECO:0008006" key="3">
    <source>
        <dbReference type="Google" id="ProtNLM"/>
    </source>
</evidence>
<proteinExistence type="predicted"/>
<evidence type="ECO:0000313" key="2">
    <source>
        <dbReference type="Proteomes" id="UP001595420"/>
    </source>
</evidence>